<proteinExistence type="predicted"/>
<name>A0A3D9YL80_9HYPH</name>
<keyword evidence="1" id="KW-0812">Transmembrane</keyword>
<gene>
    <name evidence="2" type="ORF">DES32_3210</name>
</gene>
<dbReference type="RefSeq" id="WP_115837862.1">
    <property type="nucleotide sequence ID" value="NZ_CP025086.1"/>
</dbReference>
<reference evidence="2 3" key="1">
    <citation type="submission" date="2018-08" db="EMBL/GenBank/DDBJ databases">
        <title>Genomic Encyclopedia of Type Strains, Phase IV (KMG-IV): sequencing the most valuable type-strain genomes for metagenomic binning, comparative biology and taxonomic classification.</title>
        <authorList>
            <person name="Goeker M."/>
        </authorList>
    </citation>
    <scope>NUCLEOTIDE SEQUENCE [LARGE SCALE GENOMIC DNA]</scope>
    <source>
        <strain evidence="2 3">BW863</strain>
    </source>
</reference>
<keyword evidence="1" id="KW-0472">Membrane</keyword>
<dbReference type="Proteomes" id="UP000256900">
    <property type="component" value="Unassembled WGS sequence"/>
</dbReference>
<accession>A0A3D9YL80</accession>
<sequence length="152" mass="17316">MFRWITYRLKLAKELRDLARVERSYEKDRKALLGAPNAAVETAKLSTQYDVDFDLSHETIALLQTRYFRAVAAERRIPLPGREGRFWQESKLVPDDILTAEGLGVMQQAVWRHRTEWLDSWAPGASVAFAGLALVLSFVSLLVSIFHHGSCQ</sequence>
<protein>
    <submittedName>
        <fullName evidence="2">Uncharacterized protein</fullName>
    </submittedName>
</protein>
<organism evidence="2 3">
    <name type="scientific">Methylovirgula ligni</name>
    <dbReference type="NCBI Taxonomy" id="569860"/>
    <lineage>
        <taxon>Bacteria</taxon>
        <taxon>Pseudomonadati</taxon>
        <taxon>Pseudomonadota</taxon>
        <taxon>Alphaproteobacteria</taxon>
        <taxon>Hyphomicrobiales</taxon>
        <taxon>Beijerinckiaceae</taxon>
        <taxon>Methylovirgula</taxon>
    </lineage>
</organism>
<evidence type="ECO:0000313" key="3">
    <source>
        <dbReference type="Proteomes" id="UP000256900"/>
    </source>
</evidence>
<feature type="transmembrane region" description="Helical" evidence="1">
    <location>
        <begin position="121"/>
        <end position="146"/>
    </location>
</feature>
<evidence type="ECO:0000256" key="1">
    <source>
        <dbReference type="SAM" id="Phobius"/>
    </source>
</evidence>
<keyword evidence="1" id="KW-1133">Transmembrane helix</keyword>
<dbReference type="EMBL" id="QUMO01000006">
    <property type="protein sequence ID" value="REF83294.1"/>
    <property type="molecule type" value="Genomic_DNA"/>
</dbReference>
<evidence type="ECO:0000313" key="2">
    <source>
        <dbReference type="EMBL" id="REF83294.1"/>
    </source>
</evidence>
<comment type="caution">
    <text evidence="2">The sequence shown here is derived from an EMBL/GenBank/DDBJ whole genome shotgun (WGS) entry which is preliminary data.</text>
</comment>
<keyword evidence="3" id="KW-1185">Reference proteome</keyword>
<dbReference type="AlphaFoldDB" id="A0A3D9YL80"/>